<reference evidence="1" key="1">
    <citation type="submission" date="2021-03" db="EMBL/GenBank/DDBJ databases">
        <authorList>
            <person name="Bekaert M."/>
        </authorList>
    </citation>
    <scope>NUCLEOTIDE SEQUENCE</scope>
</reference>
<keyword evidence="2" id="KW-1185">Reference proteome</keyword>
<protein>
    <submittedName>
        <fullName evidence="1">HMCN</fullName>
    </submittedName>
</protein>
<proteinExistence type="predicted"/>
<dbReference type="Proteomes" id="UP000683360">
    <property type="component" value="Unassembled WGS sequence"/>
</dbReference>
<dbReference type="OrthoDB" id="6179382at2759"/>
<organism evidence="1 2">
    <name type="scientific">Mytilus edulis</name>
    <name type="common">Blue mussel</name>
    <dbReference type="NCBI Taxonomy" id="6550"/>
    <lineage>
        <taxon>Eukaryota</taxon>
        <taxon>Metazoa</taxon>
        <taxon>Spiralia</taxon>
        <taxon>Lophotrochozoa</taxon>
        <taxon>Mollusca</taxon>
        <taxon>Bivalvia</taxon>
        <taxon>Autobranchia</taxon>
        <taxon>Pteriomorphia</taxon>
        <taxon>Mytilida</taxon>
        <taxon>Mytiloidea</taxon>
        <taxon>Mytilidae</taxon>
        <taxon>Mytilinae</taxon>
        <taxon>Mytilus</taxon>
    </lineage>
</organism>
<gene>
    <name evidence="1" type="ORF">MEDL_6080</name>
</gene>
<accession>A0A8S3Q291</accession>
<sequence length="291" mass="33101">MRCLVIVIEPYCSIGYKRPKSELWFINQTHLKTIVGQEGEAIEIVCSSDTEQYITALTLESNGTVKAIGDNQTVSYSFIPDRTDHLTKYQCVDSNHSSIMIEVELSIKYSPVVTCHLTNTTIKCDCDGIPENYSVYRLDQISRNGELVRSVNLNTEIFTFRTDPFPYQKNGRYTCFVSNGIPDTTGKVLQTWSTNVTYEGPPVFSPENRNVKHGEVGISISMSFYIYSYPAVDEVNIEKIGQKQNKFEKLTNYNTLKSTLLYTEFNNTIGIEGYEILIESEVLEKMTFMPI</sequence>
<dbReference type="AlphaFoldDB" id="A0A8S3Q291"/>
<evidence type="ECO:0000313" key="2">
    <source>
        <dbReference type="Proteomes" id="UP000683360"/>
    </source>
</evidence>
<comment type="caution">
    <text evidence="1">The sequence shown here is derived from an EMBL/GenBank/DDBJ whole genome shotgun (WGS) entry which is preliminary data.</text>
</comment>
<evidence type="ECO:0000313" key="1">
    <source>
        <dbReference type="EMBL" id="CAG2190871.1"/>
    </source>
</evidence>
<name>A0A8S3Q291_MYTED</name>
<dbReference type="EMBL" id="CAJPWZ010000342">
    <property type="protein sequence ID" value="CAG2190871.1"/>
    <property type="molecule type" value="Genomic_DNA"/>
</dbReference>